<evidence type="ECO:0000313" key="1">
    <source>
        <dbReference type="EMBL" id="SCQ24696.1"/>
    </source>
</evidence>
<protein>
    <submittedName>
        <fullName evidence="1">Uncharacterized protein</fullName>
    </submittedName>
</protein>
<dbReference type="Proteomes" id="UP000182057">
    <property type="component" value="Unassembled WGS sequence"/>
</dbReference>
<dbReference type="AlphaFoldDB" id="A0A1D3UWN9"/>
<name>A0A1D3UWN9_TANFO</name>
<evidence type="ECO:0000313" key="2">
    <source>
        <dbReference type="Proteomes" id="UP000182057"/>
    </source>
</evidence>
<gene>
    <name evidence="1" type="ORF">TFUB20_02644</name>
</gene>
<organism evidence="1 2">
    <name type="scientific">Tannerella forsythia</name>
    <name type="common">Bacteroides forsythus</name>
    <dbReference type="NCBI Taxonomy" id="28112"/>
    <lineage>
        <taxon>Bacteria</taxon>
        <taxon>Pseudomonadati</taxon>
        <taxon>Bacteroidota</taxon>
        <taxon>Bacteroidia</taxon>
        <taxon>Bacteroidales</taxon>
        <taxon>Tannerellaceae</taxon>
        <taxon>Tannerella</taxon>
    </lineage>
</organism>
<reference evidence="1 2" key="1">
    <citation type="submission" date="2016-09" db="EMBL/GenBank/DDBJ databases">
        <authorList>
            <person name="Capua I."/>
            <person name="De Benedictis P."/>
            <person name="Joannis T."/>
            <person name="Lombin L.H."/>
            <person name="Cattoli G."/>
        </authorList>
    </citation>
    <scope>NUCLEOTIDE SEQUENCE [LARGE SCALE GENOMIC DNA]</scope>
    <source>
        <strain evidence="1 2">UB20</strain>
    </source>
</reference>
<proteinExistence type="predicted"/>
<sequence length="37" mass="4329">MKKDCAPCQFKSVFSDFLYNYLNINDLKEHLAIFSGQ</sequence>
<accession>A0A1D3UWN9</accession>
<dbReference type="EMBL" id="FMMM01000082">
    <property type="protein sequence ID" value="SCQ24696.1"/>
    <property type="molecule type" value="Genomic_DNA"/>
</dbReference>